<name>A0A3B0W4E8_9ZZZZ</name>
<dbReference type="PANTHER" id="PTHR43135:SF3">
    <property type="entry name" value="ALPHA-D-RIBOSE 1-METHYLPHOSPHONATE 5-TRIPHOSPHATE DIPHOSPHATASE"/>
    <property type="match status" value="1"/>
</dbReference>
<evidence type="ECO:0000259" key="1">
    <source>
        <dbReference type="Pfam" id="PF01979"/>
    </source>
</evidence>
<dbReference type="CDD" id="cd01299">
    <property type="entry name" value="Met_dep_hydrolase_A"/>
    <property type="match status" value="1"/>
</dbReference>
<dbReference type="InterPro" id="IPR051781">
    <property type="entry name" value="Metallo-dep_Hydrolase"/>
</dbReference>
<protein>
    <submittedName>
        <fullName evidence="2">Xaa-Pro dipeptidase family enzyme</fullName>
    </submittedName>
</protein>
<proteinExistence type="predicted"/>
<dbReference type="InterPro" id="IPR032466">
    <property type="entry name" value="Metal_Hydrolase"/>
</dbReference>
<dbReference type="Gene3D" id="3.20.20.140">
    <property type="entry name" value="Metal-dependent hydrolases"/>
    <property type="match status" value="1"/>
</dbReference>
<feature type="domain" description="Amidohydrolase-related" evidence="1">
    <location>
        <begin position="78"/>
        <end position="426"/>
    </location>
</feature>
<reference evidence="2" key="1">
    <citation type="submission" date="2018-06" db="EMBL/GenBank/DDBJ databases">
        <authorList>
            <person name="Zhirakovskaya E."/>
        </authorList>
    </citation>
    <scope>NUCLEOTIDE SEQUENCE</scope>
</reference>
<dbReference type="SUPFAM" id="SSF51338">
    <property type="entry name" value="Composite domain of metallo-dependent hydrolases"/>
    <property type="match status" value="1"/>
</dbReference>
<dbReference type="InterPro" id="IPR057744">
    <property type="entry name" value="OTAase-like"/>
</dbReference>
<accession>A0A3B0W4E8</accession>
<dbReference type="Gene3D" id="2.30.40.10">
    <property type="entry name" value="Urease, subunit C, domain 1"/>
    <property type="match status" value="1"/>
</dbReference>
<organism evidence="2">
    <name type="scientific">hydrothermal vent metagenome</name>
    <dbReference type="NCBI Taxonomy" id="652676"/>
    <lineage>
        <taxon>unclassified sequences</taxon>
        <taxon>metagenomes</taxon>
        <taxon>ecological metagenomes</taxon>
    </lineage>
</organism>
<gene>
    <name evidence="2" type="ORF">MNBD_GAMMA02-1357</name>
</gene>
<dbReference type="GO" id="GO:0016810">
    <property type="term" value="F:hydrolase activity, acting on carbon-nitrogen (but not peptide) bonds"/>
    <property type="evidence" value="ECO:0007669"/>
    <property type="project" value="InterPro"/>
</dbReference>
<evidence type="ECO:0000313" key="2">
    <source>
        <dbReference type="EMBL" id="VAW44159.1"/>
    </source>
</evidence>
<sequence length="432" mass="46195">MLNKHHKNIQSPIKSLLLISVLSAQSAVALNIRCGHVFDAASTKMIKDQVIMIENDRFAGLEIYDNQNIDLDYSDQYCLPGLIDMHTHITHQNSATRYIEKFQHNEADVAFNAVVFAQRTLDAGFTTIRDLGDAFNVSVALKKAISQGKIQGPRIFTAAKSLATTGGHADPSNGYRDNLFPHTTPEHGVVNGPSDAMRAVRQRYQDGADLIKITATGGVLSQAASGDNAQFSETELNALIATANDYGFKVAAHAHGKAGMLRAIEGGVASIEHGTYLDDEVIKAMKKHGTYLVPTLIAGDWVTEKSKIDGFFPAVVAKKAATIGPLLAGSFNRAHKAGVNIAFGTDSGVSEHGRNGEEFGLMVNNGMIAAQALQAATIHAAELLGQSSQLGQIKAGYYADMVVVNNNPLSDITVMTEIKVVIKGGELTKGIK</sequence>
<dbReference type="InterPro" id="IPR011059">
    <property type="entry name" value="Metal-dep_hydrolase_composite"/>
</dbReference>
<dbReference type="AlphaFoldDB" id="A0A3B0W4E8"/>
<dbReference type="SUPFAM" id="SSF51556">
    <property type="entry name" value="Metallo-dependent hydrolases"/>
    <property type="match status" value="1"/>
</dbReference>
<dbReference type="EMBL" id="UOFA01000085">
    <property type="protein sequence ID" value="VAW44159.1"/>
    <property type="molecule type" value="Genomic_DNA"/>
</dbReference>
<dbReference type="InterPro" id="IPR006680">
    <property type="entry name" value="Amidohydro-rel"/>
</dbReference>
<dbReference type="Pfam" id="PF01979">
    <property type="entry name" value="Amidohydro_1"/>
    <property type="match status" value="1"/>
</dbReference>
<dbReference type="PANTHER" id="PTHR43135">
    <property type="entry name" value="ALPHA-D-RIBOSE 1-METHYLPHOSPHONATE 5-TRIPHOSPHATE DIPHOSPHATASE"/>
    <property type="match status" value="1"/>
</dbReference>